<comment type="caution">
    <text evidence="2">The sequence shown here is derived from an EMBL/GenBank/DDBJ whole genome shotgun (WGS) entry which is preliminary data.</text>
</comment>
<evidence type="ECO:0000256" key="1">
    <source>
        <dbReference type="SAM" id="MobiDB-lite"/>
    </source>
</evidence>
<sequence>MPHSSPTAPSFPPMPRPSHASLPLRQPMPLPYGTGAKKTMPSAAPSPTALKDLSHLRHCKHHRNATGGGLTIVMEDGKHRVRNGFFDLNLLINKKVDRDREHCRAAEEWRVAETLVGFASLLVHEPPIHEVGSTLAGTILGSRRST</sequence>
<accession>A0ABU6TMT4</accession>
<organism evidence="2 3">
    <name type="scientific">Stylosanthes scabra</name>
    <dbReference type="NCBI Taxonomy" id="79078"/>
    <lineage>
        <taxon>Eukaryota</taxon>
        <taxon>Viridiplantae</taxon>
        <taxon>Streptophyta</taxon>
        <taxon>Embryophyta</taxon>
        <taxon>Tracheophyta</taxon>
        <taxon>Spermatophyta</taxon>
        <taxon>Magnoliopsida</taxon>
        <taxon>eudicotyledons</taxon>
        <taxon>Gunneridae</taxon>
        <taxon>Pentapetalae</taxon>
        <taxon>rosids</taxon>
        <taxon>fabids</taxon>
        <taxon>Fabales</taxon>
        <taxon>Fabaceae</taxon>
        <taxon>Papilionoideae</taxon>
        <taxon>50 kb inversion clade</taxon>
        <taxon>dalbergioids sensu lato</taxon>
        <taxon>Dalbergieae</taxon>
        <taxon>Pterocarpus clade</taxon>
        <taxon>Stylosanthes</taxon>
    </lineage>
</organism>
<proteinExistence type="predicted"/>
<feature type="region of interest" description="Disordered" evidence="1">
    <location>
        <begin position="1"/>
        <end position="48"/>
    </location>
</feature>
<gene>
    <name evidence="2" type="ORF">PIB30_065613</name>
</gene>
<protein>
    <submittedName>
        <fullName evidence="2">Uncharacterized protein</fullName>
    </submittedName>
</protein>
<dbReference type="Proteomes" id="UP001341840">
    <property type="component" value="Unassembled WGS sequence"/>
</dbReference>
<dbReference type="EMBL" id="JASCZI010091277">
    <property type="protein sequence ID" value="MED6149755.1"/>
    <property type="molecule type" value="Genomic_DNA"/>
</dbReference>
<evidence type="ECO:0000313" key="3">
    <source>
        <dbReference type="Proteomes" id="UP001341840"/>
    </source>
</evidence>
<reference evidence="2 3" key="1">
    <citation type="journal article" date="2023" name="Plants (Basel)">
        <title>Bridging the Gap: Combining Genomics and Transcriptomics Approaches to Understand Stylosanthes scabra, an Orphan Legume from the Brazilian Caatinga.</title>
        <authorList>
            <person name="Ferreira-Neto J.R.C."/>
            <person name="da Silva M.D."/>
            <person name="Binneck E."/>
            <person name="de Melo N.F."/>
            <person name="da Silva R.H."/>
            <person name="de Melo A.L.T.M."/>
            <person name="Pandolfi V."/>
            <person name="Bustamante F.O."/>
            <person name="Brasileiro-Vidal A.C."/>
            <person name="Benko-Iseppon A.M."/>
        </authorList>
    </citation>
    <scope>NUCLEOTIDE SEQUENCE [LARGE SCALE GENOMIC DNA]</scope>
    <source>
        <tissue evidence="2">Leaves</tissue>
    </source>
</reference>
<evidence type="ECO:0000313" key="2">
    <source>
        <dbReference type="EMBL" id="MED6149755.1"/>
    </source>
</evidence>
<keyword evidence="3" id="KW-1185">Reference proteome</keyword>
<name>A0ABU6TMT4_9FABA</name>